<reference evidence="3" key="1">
    <citation type="submission" date="2020-05" db="EMBL/GenBank/DDBJ databases">
        <title>Mycena genomes resolve the evolution of fungal bioluminescence.</title>
        <authorList>
            <person name="Tsai I.J."/>
        </authorList>
    </citation>
    <scope>NUCLEOTIDE SEQUENCE</scope>
    <source>
        <strain evidence="3">CCC161011</strain>
    </source>
</reference>
<accession>A0A8H7CQQ3</accession>
<evidence type="ECO:0000256" key="1">
    <source>
        <dbReference type="SAM" id="MobiDB-lite"/>
    </source>
</evidence>
<feature type="region of interest" description="Disordered" evidence="1">
    <location>
        <begin position="261"/>
        <end position="284"/>
    </location>
</feature>
<feature type="compositionally biased region" description="Basic and acidic residues" evidence="1">
    <location>
        <begin position="416"/>
        <end position="433"/>
    </location>
</feature>
<dbReference type="OrthoDB" id="99432at2759"/>
<dbReference type="InterPro" id="IPR049203">
    <property type="entry name" value="DUF6818"/>
</dbReference>
<dbReference type="Proteomes" id="UP000620124">
    <property type="component" value="Unassembled WGS sequence"/>
</dbReference>
<feature type="compositionally biased region" description="Pro residues" evidence="1">
    <location>
        <begin position="504"/>
        <end position="524"/>
    </location>
</feature>
<feature type="compositionally biased region" description="Basic residues" evidence="1">
    <location>
        <begin position="470"/>
        <end position="502"/>
    </location>
</feature>
<feature type="region of interest" description="Disordered" evidence="1">
    <location>
        <begin position="110"/>
        <end position="182"/>
    </location>
</feature>
<protein>
    <recommendedName>
        <fullName evidence="2">DUF6818 domain-containing protein</fullName>
    </recommendedName>
</protein>
<evidence type="ECO:0000313" key="3">
    <source>
        <dbReference type="EMBL" id="KAF7344772.1"/>
    </source>
</evidence>
<feature type="compositionally biased region" description="Acidic residues" evidence="1">
    <location>
        <begin position="270"/>
        <end position="284"/>
    </location>
</feature>
<evidence type="ECO:0000259" key="2">
    <source>
        <dbReference type="Pfam" id="PF20681"/>
    </source>
</evidence>
<feature type="compositionally biased region" description="Basic residues" evidence="1">
    <location>
        <begin position="397"/>
        <end position="415"/>
    </location>
</feature>
<dbReference type="PANTHER" id="PTHR34409">
    <property type="entry name" value="SET DOMAIN-CONTAINING PROTEIN"/>
    <property type="match status" value="1"/>
</dbReference>
<dbReference type="PANTHER" id="PTHR34409:SF1">
    <property type="entry name" value="MYB-LIKE DOMAIN-CONTAINING PROTEIN"/>
    <property type="match status" value="1"/>
</dbReference>
<feature type="region of interest" description="Disordered" evidence="1">
    <location>
        <begin position="390"/>
        <end position="529"/>
    </location>
</feature>
<evidence type="ECO:0000313" key="4">
    <source>
        <dbReference type="Proteomes" id="UP000620124"/>
    </source>
</evidence>
<organism evidence="3 4">
    <name type="scientific">Mycena venus</name>
    <dbReference type="NCBI Taxonomy" id="2733690"/>
    <lineage>
        <taxon>Eukaryota</taxon>
        <taxon>Fungi</taxon>
        <taxon>Dikarya</taxon>
        <taxon>Basidiomycota</taxon>
        <taxon>Agaricomycotina</taxon>
        <taxon>Agaricomycetes</taxon>
        <taxon>Agaricomycetidae</taxon>
        <taxon>Agaricales</taxon>
        <taxon>Marasmiineae</taxon>
        <taxon>Mycenaceae</taxon>
        <taxon>Mycena</taxon>
    </lineage>
</organism>
<dbReference type="Pfam" id="PF20681">
    <property type="entry name" value="DUF6818"/>
    <property type="match status" value="1"/>
</dbReference>
<gene>
    <name evidence="3" type="ORF">MVEN_01638200</name>
</gene>
<proteinExistence type="predicted"/>
<keyword evidence="4" id="KW-1185">Reference proteome</keyword>
<sequence>MSEQPPRTPFTPIYAPEFSRDANGNILYRDAQGRWLPYNGPLPNQQQAMPEYTAQQLGHVPLNDKSRGGPNSPIEHAFAPQPEYQFTLRPVQSGTPQAPIPIDPALLPLPGGADLDLRDGPTIANAMGLNRAEKVGGRRRKGKERADPKGKKRQRASSGSDNDSEPVAKRGRPQGSANYGKEDVRKMFDLIAELLPVGQKGWKEVERRYNKWAKQNGRAERPPKALENKYKQYLRQKKPTGSGSCPPEVKRAHEIEDLINQRVGTRELSDSEFDDRSDDGSSDDDIEVVERTAIARRAPTPPLPRKSRARGTDLANKLANAFDPEVQKDRDEACARRSFENTQILTLSQQLRDERATTENLRGENTILRNRIHDVERALERAELRNEMMSFADGRRGRSPRRPRRPRPLGYRSHKRDPGVERVDGKIRCETKYPDGGAMTYWISDPSTDDYDESDEENHNPWDTFDVPHRSRSHHTGSRRPISRRRTPSAGPSRRRISRRRTPTPGPSRLPALLPSPSPPPAPISIPHSANAVDTHVPVSLVTGRAVELVVTPQRGPAVALVISPTKQPNTFNGNK</sequence>
<feature type="compositionally biased region" description="Acidic residues" evidence="1">
    <location>
        <begin position="447"/>
        <end position="456"/>
    </location>
</feature>
<dbReference type="AlphaFoldDB" id="A0A8H7CQQ3"/>
<comment type="caution">
    <text evidence="3">The sequence shown here is derived from an EMBL/GenBank/DDBJ whole genome shotgun (WGS) entry which is preliminary data.</text>
</comment>
<dbReference type="EMBL" id="JACAZI010000014">
    <property type="protein sequence ID" value="KAF7344772.1"/>
    <property type="molecule type" value="Genomic_DNA"/>
</dbReference>
<name>A0A8H7CQQ3_9AGAR</name>
<feature type="domain" description="DUF6818" evidence="2">
    <location>
        <begin position="196"/>
        <end position="275"/>
    </location>
</feature>